<organism evidence="1 2">
    <name type="scientific">Cochliobolus heterostrophus (strain C5 / ATCC 48332 / race O)</name>
    <name type="common">Southern corn leaf blight fungus</name>
    <name type="synonym">Bipolaris maydis</name>
    <dbReference type="NCBI Taxonomy" id="701091"/>
    <lineage>
        <taxon>Eukaryota</taxon>
        <taxon>Fungi</taxon>
        <taxon>Dikarya</taxon>
        <taxon>Ascomycota</taxon>
        <taxon>Pezizomycotina</taxon>
        <taxon>Dothideomycetes</taxon>
        <taxon>Pleosporomycetidae</taxon>
        <taxon>Pleosporales</taxon>
        <taxon>Pleosporineae</taxon>
        <taxon>Pleosporaceae</taxon>
        <taxon>Bipolaris</taxon>
    </lineage>
</organism>
<evidence type="ECO:0000313" key="1">
    <source>
        <dbReference type="EMBL" id="EMD92997.1"/>
    </source>
</evidence>
<proteinExistence type="predicted"/>
<keyword evidence="2" id="KW-1185">Reference proteome</keyword>
<dbReference type="AlphaFoldDB" id="M2UZ39"/>
<protein>
    <submittedName>
        <fullName evidence="1">Uncharacterized protein</fullName>
    </submittedName>
</protein>
<dbReference type="Proteomes" id="UP000016936">
    <property type="component" value="Unassembled WGS sequence"/>
</dbReference>
<evidence type="ECO:0000313" key="2">
    <source>
        <dbReference type="Proteomes" id="UP000016936"/>
    </source>
</evidence>
<accession>M2UZ39</accession>
<sequence>MQRQKAPLPGGGSAGHETGWATQHFCTFASPPPDCALLLSKGKKIWAPVSGCCASSLVFVSAYDPAYRGACDRMPGLLGKGRNQMYT</sequence>
<dbReference type="EMBL" id="KB445574">
    <property type="protein sequence ID" value="EMD92997.1"/>
    <property type="molecule type" value="Genomic_DNA"/>
</dbReference>
<name>M2UZ39_COCH5</name>
<reference evidence="1 2" key="1">
    <citation type="journal article" date="2012" name="PLoS Pathog.">
        <title>Diverse lifestyles and strategies of plant pathogenesis encoded in the genomes of eighteen Dothideomycetes fungi.</title>
        <authorList>
            <person name="Ohm R.A."/>
            <person name="Feau N."/>
            <person name="Henrissat B."/>
            <person name="Schoch C.L."/>
            <person name="Horwitz B.A."/>
            <person name="Barry K.W."/>
            <person name="Condon B.J."/>
            <person name="Copeland A.C."/>
            <person name="Dhillon B."/>
            <person name="Glaser F."/>
            <person name="Hesse C.N."/>
            <person name="Kosti I."/>
            <person name="LaButti K."/>
            <person name="Lindquist E.A."/>
            <person name="Lucas S."/>
            <person name="Salamov A.A."/>
            <person name="Bradshaw R.E."/>
            <person name="Ciuffetti L."/>
            <person name="Hamelin R.C."/>
            <person name="Kema G.H.J."/>
            <person name="Lawrence C."/>
            <person name="Scott J.A."/>
            <person name="Spatafora J.W."/>
            <person name="Turgeon B.G."/>
            <person name="de Wit P.J.G.M."/>
            <person name="Zhong S."/>
            <person name="Goodwin S.B."/>
            <person name="Grigoriev I.V."/>
        </authorList>
    </citation>
    <scope>NUCLEOTIDE SEQUENCE [LARGE SCALE GENOMIC DNA]</scope>
    <source>
        <strain evidence="2">C5 / ATCC 48332 / race O</strain>
    </source>
</reference>
<reference evidence="2" key="2">
    <citation type="journal article" date="2013" name="PLoS Genet.">
        <title>Comparative genome structure, secondary metabolite, and effector coding capacity across Cochliobolus pathogens.</title>
        <authorList>
            <person name="Condon B.J."/>
            <person name="Leng Y."/>
            <person name="Wu D."/>
            <person name="Bushley K.E."/>
            <person name="Ohm R.A."/>
            <person name="Otillar R."/>
            <person name="Martin J."/>
            <person name="Schackwitz W."/>
            <person name="Grimwood J."/>
            <person name="MohdZainudin N."/>
            <person name="Xue C."/>
            <person name="Wang R."/>
            <person name="Manning V.A."/>
            <person name="Dhillon B."/>
            <person name="Tu Z.J."/>
            <person name="Steffenson B.J."/>
            <person name="Salamov A."/>
            <person name="Sun H."/>
            <person name="Lowry S."/>
            <person name="LaButti K."/>
            <person name="Han J."/>
            <person name="Copeland A."/>
            <person name="Lindquist E."/>
            <person name="Barry K."/>
            <person name="Schmutz J."/>
            <person name="Baker S.E."/>
            <person name="Ciuffetti L.M."/>
            <person name="Grigoriev I.V."/>
            <person name="Zhong S."/>
            <person name="Turgeon B.G."/>
        </authorList>
    </citation>
    <scope>NUCLEOTIDE SEQUENCE [LARGE SCALE GENOMIC DNA]</scope>
    <source>
        <strain evidence="2">C5 / ATCC 48332 / race O</strain>
    </source>
</reference>
<dbReference type="HOGENOM" id="CLU_2483196_0_0_1"/>
<gene>
    <name evidence="1" type="ORF">COCHEDRAFT_1020841</name>
</gene>